<evidence type="ECO:0000313" key="2">
    <source>
        <dbReference type="Proteomes" id="UP001604336"/>
    </source>
</evidence>
<name>A0ABD1PQT1_9LAMI</name>
<organism evidence="1 2">
    <name type="scientific">Abeliophyllum distichum</name>
    <dbReference type="NCBI Taxonomy" id="126358"/>
    <lineage>
        <taxon>Eukaryota</taxon>
        <taxon>Viridiplantae</taxon>
        <taxon>Streptophyta</taxon>
        <taxon>Embryophyta</taxon>
        <taxon>Tracheophyta</taxon>
        <taxon>Spermatophyta</taxon>
        <taxon>Magnoliopsida</taxon>
        <taxon>eudicotyledons</taxon>
        <taxon>Gunneridae</taxon>
        <taxon>Pentapetalae</taxon>
        <taxon>asterids</taxon>
        <taxon>lamiids</taxon>
        <taxon>Lamiales</taxon>
        <taxon>Oleaceae</taxon>
        <taxon>Forsythieae</taxon>
        <taxon>Abeliophyllum</taxon>
    </lineage>
</organism>
<dbReference type="EMBL" id="JBFOLK010000013">
    <property type="protein sequence ID" value="KAL2466280.1"/>
    <property type="molecule type" value="Genomic_DNA"/>
</dbReference>
<comment type="caution">
    <text evidence="1">The sequence shown here is derived from an EMBL/GenBank/DDBJ whole genome shotgun (WGS) entry which is preliminary data.</text>
</comment>
<dbReference type="Proteomes" id="UP001604336">
    <property type="component" value="Unassembled WGS sequence"/>
</dbReference>
<sequence>MNPSCEEESCPSSFFRVHPSLWPPPFPSRRIKTQNQPEVRVMLGKVFEVGGGSSDDEDMVVVVDDKGNGGGGGAIDWRRIAATTSGGEVVEAALPTSSLASSMIKIGMLRKVYLATQSKRDNEYNN</sequence>
<proteinExistence type="predicted"/>
<evidence type="ECO:0000313" key="1">
    <source>
        <dbReference type="EMBL" id="KAL2466280.1"/>
    </source>
</evidence>
<reference evidence="2" key="1">
    <citation type="submission" date="2024-07" db="EMBL/GenBank/DDBJ databases">
        <title>Two chromosome-level genome assemblies of Korean endemic species Abeliophyllum distichum and Forsythia ovata (Oleaceae).</title>
        <authorList>
            <person name="Jang H."/>
        </authorList>
    </citation>
    <scope>NUCLEOTIDE SEQUENCE [LARGE SCALE GENOMIC DNA]</scope>
</reference>
<keyword evidence="2" id="KW-1185">Reference proteome</keyword>
<gene>
    <name evidence="1" type="ORF">Adt_42131</name>
</gene>
<dbReference type="AlphaFoldDB" id="A0ABD1PQT1"/>
<accession>A0ABD1PQT1</accession>
<protein>
    <submittedName>
        <fullName evidence="1">Uncharacterized protein</fullName>
    </submittedName>
</protein>